<dbReference type="InterPro" id="IPR059026">
    <property type="entry name" value="LpqB_N"/>
</dbReference>
<feature type="chain" id="PRO_5031558442" evidence="1">
    <location>
        <begin position="25"/>
        <end position="594"/>
    </location>
</feature>
<evidence type="ECO:0000313" key="3">
    <source>
        <dbReference type="EMBL" id="NUW41094.1"/>
    </source>
</evidence>
<dbReference type="Proteomes" id="UP000546126">
    <property type="component" value="Unassembled WGS sequence"/>
</dbReference>
<dbReference type="AlphaFoldDB" id="A0A7Y6IQ94"/>
<reference evidence="3 4" key="1">
    <citation type="submission" date="2020-06" db="EMBL/GenBank/DDBJ databases">
        <authorList>
            <person name="Chanama M."/>
        </authorList>
    </citation>
    <scope>NUCLEOTIDE SEQUENCE [LARGE SCALE GENOMIC DNA]</scope>
    <source>
        <strain evidence="3 4">TBRC6557</strain>
    </source>
</reference>
<dbReference type="Pfam" id="PF10647">
    <property type="entry name" value="Gmad1"/>
    <property type="match status" value="1"/>
</dbReference>
<sequence length="594" mass="63839">MRSSRRLVAALAVAVVAWAGSGCAVIPVGGPFPVDEAGGGDPMSKPFQRMIAVPPQPAWAPIQVVQGLQAAMAAYADEPGVLSTYLTPAAAKTWRPDGPITVIANRPKYDYVGKSDGDQVVIRLTGTPVARIEADDTYMPYSAAVGDISVDFTLVKDAQGGYHVQSVERGAGLLLTMDDVARAYRPTKLYFLAGPPGPSRLFAERRLVVDRVWLRVKPTENFAQTIVRRLLDGPSKALHGAVGSVFPQGMSVRSVRSDDDRVVVDLHGPIAPDDLYTDGLKAQLKWTLNNNDMANGRTIEVQLDGEPFYSSDPLVIRADDMREDWLGSNVSPAYYVSRGAVRSLGDDRPGNAVQGPAGQPNELYSRLAMSDGGAMVAARGTPAAGGGIWVTRVAPDGRWQRWIQGRQEDLTPPSWHRDGTLWTYDRANDTVLRCDPASGRGPERVAAPGLDGLDVTRLRVSRDGVRVAVTVGKNEVRVGAITGGGGAPMLGNFQTLITVTDEEIRDIAWRDGERLLVLVQSKNAQSVREIYVGDGQSTELPATNKRLESISALGQRLLAATEGRKGILEFNQDKQGWVSKVGEGDAANPIFSLG</sequence>
<name>A0A7Y6IQ94_9ACTN</name>
<dbReference type="RefSeq" id="WP_175600644.1">
    <property type="nucleotide sequence ID" value="NZ_JABWGO010000002.1"/>
</dbReference>
<gene>
    <name evidence="3" type="ORF">HT134_13210</name>
</gene>
<dbReference type="InterPro" id="IPR019606">
    <property type="entry name" value="GerMN"/>
</dbReference>
<dbReference type="InterPro" id="IPR018910">
    <property type="entry name" value="LpqB_C"/>
</dbReference>
<dbReference type="Pfam" id="PF10646">
    <property type="entry name" value="Germane"/>
    <property type="match status" value="1"/>
</dbReference>
<dbReference type="PROSITE" id="PS51257">
    <property type="entry name" value="PROKAR_LIPOPROTEIN"/>
    <property type="match status" value="1"/>
</dbReference>
<feature type="domain" description="GerMN" evidence="2">
    <location>
        <begin position="223"/>
        <end position="312"/>
    </location>
</feature>
<evidence type="ECO:0000259" key="2">
    <source>
        <dbReference type="SMART" id="SM00909"/>
    </source>
</evidence>
<proteinExistence type="predicted"/>
<accession>A0A7Y6IQ94</accession>
<evidence type="ECO:0000313" key="4">
    <source>
        <dbReference type="Proteomes" id="UP000546126"/>
    </source>
</evidence>
<keyword evidence="4" id="KW-1185">Reference proteome</keyword>
<dbReference type="Pfam" id="PF25976">
    <property type="entry name" value="LpqB_N"/>
    <property type="match status" value="1"/>
</dbReference>
<keyword evidence="1" id="KW-0732">Signal</keyword>
<feature type="signal peptide" evidence="1">
    <location>
        <begin position="1"/>
        <end position="24"/>
    </location>
</feature>
<evidence type="ECO:0000256" key="1">
    <source>
        <dbReference type="SAM" id="SignalP"/>
    </source>
</evidence>
<dbReference type="SMART" id="SM00909">
    <property type="entry name" value="Germane"/>
    <property type="match status" value="1"/>
</dbReference>
<protein>
    <submittedName>
        <fullName evidence="3">GerMN domain-containing protein</fullName>
    </submittedName>
</protein>
<organism evidence="3 4">
    <name type="scientific">Nonomuraea rhodomycinica</name>
    <dbReference type="NCBI Taxonomy" id="1712872"/>
    <lineage>
        <taxon>Bacteria</taxon>
        <taxon>Bacillati</taxon>
        <taxon>Actinomycetota</taxon>
        <taxon>Actinomycetes</taxon>
        <taxon>Streptosporangiales</taxon>
        <taxon>Streptosporangiaceae</taxon>
        <taxon>Nonomuraea</taxon>
    </lineage>
</organism>
<comment type="caution">
    <text evidence="3">The sequence shown here is derived from an EMBL/GenBank/DDBJ whole genome shotgun (WGS) entry which is preliminary data.</text>
</comment>
<dbReference type="SUPFAM" id="SSF63829">
    <property type="entry name" value="Calcium-dependent phosphotriesterase"/>
    <property type="match status" value="1"/>
</dbReference>
<dbReference type="EMBL" id="JABWGO010000002">
    <property type="protein sequence ID" value="NUW41094.1"/>
    <property type="molecule type" value="Genomic_DNA"/>
</dbReference>